<keyword evidence="3" id="KW-0808">Transferase</keyword>
<dbReference type="InterPro" id="IPR036890">
    <property type="entry name" value="HATPase_C_sf"/>
</dbReference>
<keyword evidence="9" id="KW-1185">Reference proteome</keyword>
<keyword evidence="2" id="KW-0597">Phosphoprotein</keyword>
<dbReference type="PANTHER" id="PTHR24421">
    <property type="entry name" value="NITRATE/NITRITE SENSOR PROTEIN NARX-RELATED"/>
    <property type="match status" value="1"/>
</dbReference>
<evidence type="ECO:0000256" key="4">
    <source>
        <dbReference type="ARBA" id="ARBA00022777"/>
    </source>
</evidence>
<evidence type="ECO:0000256" key="1">
    <source>
        <dbReference type="ARBA" id="ARBA00004370"/>
    </source>
</evidence>
<dbReference type="PROSITE" id="PS50885">
    <property type="entry name" value="HAMP"/>
    <property type="match status" value="1"/>
</dbReference>
<dbReference type="EMBL" id="CP022187">
    <property type="protein sequence ID" value="AWI75431.1"/>
    <property type="molecule type" value="Genomic_DNA"/>
</dbReference>
<dbReference type="Gene3D" id="1.20.5.1930">
    <property type="match status" value="1"/>
</dbReference>
<gene>
    <name evidence="8" type="ORF">CEW83_09575</name>
</gene>
<keyword evidence="4 8" id="KW-0418">Kinase</keyword>
<keyword evidence="6" id="KW-0472">Membrane</keyword>
<proteinExistence type="predicted"/>
<dbReference type="InterPro" id="IPR003660">
    <property type="entry name" value="HAMP_dom"/>
</dbReference>
<keyword evidence="6" id="KW-1133">Transmembrane helix</keyword>
<dbReference type="CDD" id="cd06225">
    <property type="entry name" value="HAMP"/>
    <property type="match status" value="1"/>
</dbReference>
<evidence type="ECO:0000256" key="3">
    <source>
        <dbReference type="ARBA" id="ARBA00022679"/>
    </source>
</evidence>
<protein>
    <submittedName>
        <fullName evidence="8">Histidine kinase</fullName>
    </submittedName>
</protein>
<evidence type="ECO:0000256" key="2">
    <source>
        <dbReference type="ARBA" id="ARBA00022553"/>
    </source>
</evidence>
<dbReference type="SMART" id="SM00304">
    <property type="entry name" value="HAMP"/>
    <property type="match status" value="1"/>
</dbReference>
<dbReference type="AlphaFoldDB" id="A0A2U8GPA0"/>
<name>A0A2U8GPA0_9RHOO</name>
<dbReference type="PANTHER" id="PTHR24421:SF58">
    <property type="entry name" value="SIGNAL TRANSDUCTION HISTIDINE-PROTEIN KINASE_PHOSPHATASE UHPB"/>
    <property type="match status" value="1"/>
</dbReference>
<dbReference type="SMART" id="SM00387">
    <property type="entry name" value="HATPase_c"/>
    <property type="match status" value="1"/>
</dbReference>
<evidence type="ECO:0000313" key="8">
    <source>
        <dbReference type="EMBL" id="AWI75431.1"/>
    </source>
</evidence>
<dbReference type="InterPro" id="IPR003594">
    <property type="entry name" value="HATPase_dom"/>
</dbReference>
<evidence type="ECO:0000259" key="7">
    <source>
        <dbReference type="PROSITE" id="PS50885"/>
    </source>
</evidence>
<accession>A0A2U8GPA0</accession>
<feature type="transmembrane region" description="Helical" evidence="6">
    <location>
        <begin position="21"/>
        <end position="44"/>
    </location>
</feature>
<reference evidence="8 9" key="1">
    <citation type="submission" date="2017-06" db="EMBL/GenBank/DDBJ databases">
        <title>Azoarcus.</title>
        <authorList>
            <person name="Woo J.-H."/>
            <person name="Kim H.-S."/>
        </authorList>
    </citation>
    <scope>NUCLEOTIDE SEQUENCE [LARGE SCALE GENOMIC DNA]</scope>
    <source>
        <strain evidence="8 9">TSPY31</strain>
    </source>
</reference>
<dbReference type="Pfam" id="PF07730">
    <property type="entry name" value="HisKA_3"/>
    <property type="match status" value="1"/>
</dbReference>
<organism evidence="8 9">
    <name type="scientific">Parazoarcus communis</name>
    <dbReference type="NCBI Taxonomy" id="41977"/>
    <lineage>
        <taxon>Bacteria</taxon>
        <taxon>Pseudomonadati</taxon>
        <taxon>Pseudomonadota</taxon>
        <taxon>Betaproteobacteria</taxon>
        <taxon>Rhodocyclales</taxon>
        <taxon>Zoogloeaceae</taxon>
        <taxon>Parazoarcus</taxon>
    </lineage>
</organism>
<feature type="domain" description="HAMP" evidence="7">
    <location>
        <begin position="188"/>
        <end position="240"/>
    </location>
</feature>
<dbReference type="SUPFAM" id="SSF55874">
    <property type="entry name" value="ATPase domain of HSP90 chaperone/DNA topoisomerase II/histidine kinase"/>
    <property type="match status" value="1"/>
</dbReference>
<evidence type="ECO:0000256" key="6">
    <source>
        <dbReference type="SAM" id="Phobius"/>
    </source>
</evidence>
<evidence type="ECO:0000256" key="5">
    <source>
        <dbReference type="ARBA" id="ARBA00023012"/>
    </source>
</evidence>
<dbReference type="GO" id="GO:0016020">
    <property type="term" value="C:membrane"/>
    <property type="evidence" value="ECO:0007669"/>
    <property type="project" value="UniProtKB-SubCell"/>
</dbReference>
<dbReference type="CDD" id="cd16917">
    <property type="entry name" value="HATPase_UhpB-NarQ-NarX-like"/>
    <property type="match status" value="1"/>
</dbReference>
<dbReference type="Pfam" id="PF00672">
    <property type="entry name" value="HAMP"/>
    <property type="match status" value="1"/>
</dbReference>
<dbReference type="RefSeq" id="WP_108949137.1">
    <property type="nucleotide sequence ID" value="NZ_CP022187.1"/>
</dbReference>
<keyword evidence="6" id="KW-0812">Transmembrane</keyword>
<dbReference type="Pfam" id="PF02518">
    <property type="entry name" value="HATPase_c"/>
    <property type="match status" value="1"/>
</dbReference>
<comment type="subcellular location">
    <subcellularLocation>
        <location evidence="1">Membrane</location>
    </subcellularLocation>
</comment>
<sequence>MKTDTGSTPQRPQRGGIRISLHARLSLIITALLALALMAGAAVWTSEARNTIHEETEAANRVAAQWLSVLVAETRRDPLQAETNLVSALHEIGRIRAHVIEASTASGELVYRSPGPTYKAGRSAPEWFAARLTPQLPLRHFATGELQLSLIPDPSRSVLDAWDDLRGLSGWCLALLLLAWVGSHAALNRALQPLRAIDDAFARGAAGHFDRRLAVGGVPELDRLAHSYNLLAERLDHSLANNTRLEADQRFARALQSHLEEDRRAIARELHDELAQGITAVRAIAGAIQQRSADQPGIHGSAQAIVSMAGQMHDGVRAILQRLRPPSLGHGGVDEAVKTLCEQWSALHPDIRLKCSTETPGREVDDALQLTVQRLLQEGLTNVVRHAGASEVEVALHCADSSIELRITDNGCGLGAPCTDDRPRYGLTGMQERTLALRGELRFEPAPRGGLSVCATLPLHTPTETTT</sequence>
<evidence type="ECO:0000313" key="9">
    <source>
        <dbReference type="Proteomes" id="UP000244930"/>
    </source>
</evidence>
<dbReference type="InterPro" id="IPR011712">
    <property type="entry name" value="Sig_transdc_His_kin_sub3_dim/P"/>
</dbReference>
<dbReference type="GO" id="GO:0000155">
    <property type="term" value="F:phosphorelay sensor kinase activity"/>
    <property type="evidence" value="ECO:0007669"/>
    <property type="project" value="InterPro"/>
</dbReference>
<dbReference type="KEGG" id="acom:CEW83_09575"/>
<keyword evidence="5" id="KW-0902">Two-component regulatory system</keyword>
<dbReference type="Proteomes" id="UP000244930">
    <property type="component" value="Chromosome"/>
</dbReference>
<dbReference type="Gene3D" id="3.30.565.10">
    <property type="entry name" value="Histidine kinase-like ATPase, C-terminal domain"/>
    <property type="match status" value="1"/>
</dbReference>
<dbReference type="GO" id="GO:0046983">
    <property type="term" value="F:protein dimerization activity"/>
    <property type="evidence" value="ECO:0007669"/>
    <property type="project" value="InterPro"/>
</dbReference>
<dbReference type="InterPro" id="IPR050482">
    <property type="entry name" value="Sensor_HK_TwoCompSys"/>
</dbReference>